<dbReference type="OrthoDB" id="4718192at2759"/>
<evidence type="ECO:0000313" key="3">
    <source>
        <dbReference type="Proteomes" id="UP000293360"/>
    </source>
</evidence>
<evidence type="ECO:0000313" key="2">
    <source>
        <dbReference type="EMBL" id="RYP08791.1"/>
    </source>
</evidence>
<protein>
    <submittedName>
        <fullName evidence="2">Uncharacterized protein</fullName>
    </submittedName>
</protein>
<name>A0A4Q4TNI3_9PEZI</name>
<proteinExistence type="predicted"/>
<evidence type="ECO:0000256" key="1">
    <source>
        <dbReference type="SAM" id="MobiDB-lite"/>
    </source>
</evidence>
<dbReference type="EMBL" id="QJNU01000055">
    <property type="protein sequence ID" value="RYP08791.1"/>
    <property type="molecule type" value="Genomic_DNA"/>
</dbReference>
<gene>
    <name evidence="2" type="ORF">DL764_001702</name>
</gene>
<dbReference type="Proteomes" id="UP000293360">
    <property type="component" value="Unassembled WGS sequence"/>
</dbReference>
<keyword evidence="3" id="KW-1185">Reference proteome</keyword>
<dbReference type="AlphaFoldDB" id="A0A4Q4TNI3"/>
<reference evidence="2 3" key="1">
    <citation type="submission" date="2018-06" db="EMBL/GenBank/DDBJ databases">
        <title>Complete Genomes of Monosporascus.</title>
        <authorList>
            <person name="Robinson A.J."/>
            <person name="Natvig D.O."/>
        </authorList>
    </citation>
    <scope>NUCLEOTIDE SEQUENCE [LARGE SCALE GENOMIC DNA]</scope>
    <source>
        <strain evidence="2 3">CBS 110550</strain>
    </source>
</reference>
<accession>A0A4Q4TNI3</accession>
<comment type="caution">
    <text evidence="2">The sequence shown here is derived from an EMBL/GenBank/DDBJ whole genome shotgun (WGS) entry which is preliminary data.</text>
</comment>
<sequence length="148" mass="16159">MVSRPVVPTLTLSNVVEAQTEANSPSSNSVQPWLDEVAEISAEKGASPAIPQKSPLRRAQETDSSYVDQPAPEIPLKSPLRSSRNGERKDSRQAASLLIPKYSEFQTPGRVKRLTASMEKNKNLSLRFHDLVGPMEEDHGAAPIIQSS</sequence>
<organism evidence="2 3">
    <name type="scientific">Monosporascus ibericus</name>
    <dbReference type="NCBI Taxonomy" id="155417"/>
    <lineage>
        <taxon>Eukaryota</taxon>
        <taxon>Fungi</taxon>
        <taxon>Dikarya</taxon>
        <taxon>Ascomycota</taxon>
        <taxon>Pezizomycotina</taxon>
        <taxon>Sordariomycetes</taxon>
        <taxon>Xylariomycetidae</taxon>
        <taxon>Xylariales</taxon>
        <taxon>Xylariales incertae sedis</taxon>
        <taxon>Monosporascus</taxon>
    </lineage>
</organism>
<feature type="region of interest" description="Disordered" evidence="1">
    <location>
        <begin position="41"/>
        <end position="94"/>
    </location>
</feature>